<dbReference type="PANTHER" id="PTHR41878:SF1">
    <property type="entry name" value="TNPR PROTEIN"/>
    <property type="match status" value="1"/>
</dbReference>
<dbReference type="RefSeq" id="WP_109762125.1">
    <property type="nucleotide sequence ID" value="NZ_QGGU01000002.1"/>
</dbReference>
<accession>A0A316G0U9</accession>
<gene>
    <name evidence="2" type="ORF">C8D97_102367</name>
</gene>
<keyword evidence="3" id="KW-1185">Reference proteome</keyword>
<dbReference type="EMBL" id="QGGU01000002">
    <property type="protein sequence ID" value="PWK53975.1"/>
    <property type="molecule type" value="Genomic_DNA"/>
</dbReference>
<dbReference type="Proteomes" id="UP000245790">
    <property type="component" value="Unassembled WGS sequence"/>
</dbReference>
<dbReference type="OrthoDB" id="9816539at2"/>
<sequence>MATDLRKRYQITVTLNDVKPLIWRRVLIPSSVQLDALHATLQLALGWTNSHLHQFLISGKRYGIPDPDFDDGVIEESGIRIEQLLKKEKQSLIYEYDFGDGWEHKIELEAILPFEASDQLPICIDGSRSCPPEDVGGPWGYMDFLTRFKDTSHPEHEETIEWVGEYFHPESFDIDEVNGLLAEYVQPRV</sequence>
<evidence type="ECO:0000313" key="2">
    <source>
        <dbReference type="EMBL" id="PWK53975.1"/>
    </source>
</evidence>
<proteinExistence type="predicted"/>
<evidence type="ECO:0000259" key="1">
    <source>
        <dbReference type="Pfam" id="PF07929"/>
    </source>
</evidence>
<evidence type="ECO:0000313" key="3">
    <source>
        <dbReference type="Proteomes" id="UP000245790"/>
    </source>
</evidence>
<dbReference type="SUPFAM" id="SSF159941">
    <property type="entry name" value="MM3350-like"/>
    <property type="match status" value="1"/>
</dbReference>
<name>A0A316G0U9_9GAMM</name>
<protein>
    <submittedName>
        <fullName evidence="2">PRiA4b ORF-3-like protein</fullName>
    </submittedName>
</protein>
<feature type="domain" description="Plasmid pRiA4b Orf3-like" evidence="1">
    <location>
        <begin position="8"/>
        <end position="176"/>
    </location>
</feature>
<reference evidence="2 3" key="1">
    <citation type="submission" date="2018-05" db="EMBL/GenBank/DDBJ databases">
        <title>Genomic Encyclopedia of Type Strains, Phase IV (KMG-IV): sequencing the most valuable type-strain genomes for metagenomic binning, comparative biology and taxonomic classification.</title>
        <authorList>
            <person name="Goeker M."/>
        </authorList>
    </citation>
    <scope>NUCLEOTIDE SEQUENCE [LARGE SCALE GENOMIC DNA]</scope>
    <source>
        <strain evidence="2 3">DSM 25350</strain>
    </source>
</reference>
<organism evidence="2 3">
    <name type="scientific">Pleionea mediterranea</name>
    <dbReference type="NCBI Taxonomy" id="523701"/>
    <lineage>
        <taxon>Bacteria</taxon>
        <taxon>Pseudomonadati</taxon>
        <taxon>Pseudomonadota</taxon>
        <taxon>Gammaproteobacteria</taxon>
        <taxon>Oceanospirillales</taxon>
        <taxon>Pleioneaceae</taxon>
        <taxon>Pleionea</taxon>
    </lineage>
</organism>
<dbReference type="Pfam" id="PF07929">
    <property type="entry name" value="PRiA4_ORF3"/>
    <property type="match status" value="1"/>
</dbReference>
<dbReference type="PANTHER" id="PTHR41878">
    <property type="entry name" value="LEXA REPRESSOR-RELATED"/>
    <property type="match status" value="1"/>
</dbReference>
<dbReference type="AlphaFoldDB" id="A0A316G0U9"/>
<dbReference type="InterPro" id="IPR012912">
    <property type="entry name" value="Plasmid_pRiA4b_Orf3-like"/>
</dbReference>
<comment type="caution">
    <text evidence="2">The sequence shown here is derived from an EMBL/GenBank/DDBJ whole genome shotgun (WGS) entry which is preliminary data.</text>
</comment>
<dbReference type="Gene3D" id="3.10.290.30">
    <property type="entry name" value="MM3350-like"/>
    <property type="match status" value="1"/>
</dbReference>
<dbReference type="InterPro" id="IPR024047">
    <property type="entry name" value="MM3350-like_sf"/>
</dbReference>